<dbReference type="InterPro" id="IPR009027">
    <property type="entry name" value="Ribosomal_bL9/RNase_H1_N"/>
</dbReference>
<dbReference type="AlphaFoldDB" id="A0A409YQ61"/>
<organism evidence="3 4">
    <name type="scientific">Gymnopilus dilepis</name>
    <dbReference type="NCBI Taxonomy" id="231916"/>
    <lineage>
        <taxon>Eukaryota</taxon>
        <taxon>Fungi</taxon>
        <taxon>Dikarya</taxon>
        <taxon>Basidiomycota</taxon>
        <taxon>Agaricomycotina</taxon>
        <taxon>Agaricomycetes</taxon>
        <taxon>Agaricomycetidae</taxon>
        <taxon>Agaricales</taxon>
        <taxon>Agaricineae</taxon>
        <taxon>Hymenogastraceae</taxon>
        <taxon>Gymnopilus</taxon>
    </lineage>
</organism>
<gene>
    <name evidence="3" type="ORF">CVT26_012229</name>
</gene>
<reference evidence="3 4" key="1">
    <citation type="journal article" date="2018" name="Evol. Lett.">
        <title>Horizontal gene cluster transfer increased hallucinogenic mushroom diversity.</title>
        <authorList>
            <person name="Reynolds H.T."/>
            <person name="Vijayakumar V."/>
            <person name="Gluck-Thaler E."/>
            <person name="Korotkin H.B."/>
            <person name="Matheny P.B."/>
            <person name="Slot J.C."/>
        </authorList>
    </citation>
    <scope>NUCLEOTIDE SEQUENCE [LARGE SCALE GENOMIC DNA]</scope>
    <source>
        <strain evidence="3 4">SRW20</strain>
    </source>
</reference>
<dbReference type="InParanoid" id="A0A409YQ61"/>
<evidence type="ECO:0000259" key="2">
    <source>
        <dbReference type="Pfam" id="PF01693"/>
    </source>
</evidence>
<evidence type="ECO:0000313" key="4">
    <source>
        <dbReference type="Proteomes" id="UP000284706"/>
    </source>
</evidence>
<name>A0A409YQ61_9AGAR</name>
<dbReference type="Gene3D" id="3.40.970.10">
    <property type="entry name" value="Ribonuclease H1, N-terminal domain"/>
    <property type="match status" value="1"/>
</dbReference>
<evidence type="ECO:0000256" key="1">
    <source>
        <dbReference type="SAM" id="MobiDB-lite"/>
    </source>
</evidence>
<dbReference type="EMBL" id="NHYE01000514">
    <property type="protein sequence ID" value="PPR05143.1"/>
    <property type="molecule type" value="Genomic_DNA"/>
</dbReference>
<dbReference type="SUPFAM" id="SSF55658">
    <property type="entry name" value="L9 N-domain-like"/>
    <property type="match status" value="1"/>
</dbReference>
<accession>A0A409YQ61</accession>
<dbReference type="Proteomes" id="UP000284706">
    <property type="component" value="Unassembled WGS sequence"/>
</dbReference>
<dbReference type="InterPro" id="IPR011320">
    <property type="entry name" value="RNase_H1_N"/>
</dbReference>
<dbReference type="InterPro" id="IPR037056">
    <property type="entry name" value="RNase_H1_N_sf"/>
</dbReference>
<feature type="region of interest" description="Disordered" evidence="1">
    <location>
        <begin position="65"/>
        <end position="87"/>
    </location>
</feature>
<sequence length="167" mass="18038">MDSTSSKLPTSPSIPDGGLASCLRQLGSSLRDVHSAIDKLNGILDRDTRATDALKAVNEILSDAIDGSTTHPGSSDTDEPVLVDAPIRPPSDDMRWYAVIVGREPGVFYSTGAQINANVHAIPNSRPVRFHSREEAQAAFDKALNAGEVEKVELILNRTTLTRKDFE</sequence>
<evidence type="ECO:0000313" key="3">
    <source>
        <dbReference type="EMBL" id="PPR05143.1"/>
    </source>
</evidence>
<dbReference type="OrthoDB" id="3270804at2759"/>
<protein>
    <recommendedName>
        <fullName evidence="2">Ribonuclease H1 N-terminal domain-containing protein</fullName>
    </recommendedName>
</protein>
<keyword evidence="4" id="KW-1185">Reference proteome</keyword>
<feature type="domain" description="Ribonuclease H1 N-terminal" evidence="2">
    <location>
        <begin position="96"/>
        <end position="139"/>
    </location>
</feature>
<dbReference type="Pfam" id="PF01693">
    <property type="entry name" value="Cauli_VI"/>
    <property type="match status" value="1"/>
</dbReference>
<proteinExistence type="predicted"/>
<comment type="caution">
    <text evidence="3">The sequence shown here is derived from an EMBL/GenBank/DDBJ whole genome shotgun (WGS) entry which is preliminary data.</text>
</comment>